<name>A0ABR2DMH5_9ROSI</name>
<protein>
    <submittedName>
        <fullName evidence="1">Uncharacterized protein</fullName>
    </submittedName>
</protein>
<accession>A0ABR2DMH5</accession>
<comment type="caution">
    <text evidence="1">The sequence shown here is derived from an EMBL/GenBank/DDBJ whole genome shotgun (WGS) entry which is preliminary data.</text>
</comment>
<organism evidence="1 2">
    <name type="scientific">Hibiscus sabdariffa</name>
    <name type="common">roselle</name>
    <dbReference type="NCBI Taxonomy" id="183260"/>
    <lineage>
        <taxon>Eukaryota</taxon>
        <taxon>Viridiplantae</taxon>
        <taxon>Streptophyta</taxon>
        <taxon>Embryophyta</taxon>
        <taxon>Tracheophyta</taxon>
        <taxon>Spermatophyta</taxon>
        <taxon>Magnoliopsida</taxon>
        <taxon>eudicotyledons</taxon>
        <taxon>Gunneridae</taxon>
        <taxon>Pentapetalae</taxon>
        <taxon>rosids</taxon>
        <taxon>malvids</taxon>
        <taxon>Malvales</taxon>
        <taxon>Malvaceae</taxon>
        <taxon>Malvoideae</taxon>
        <taxon>Hibiscus</taxon>
    </lineage>
</organism>
<evidence type="ECO:0000313" key="1">
    <source>
        <dbReference type="EMBL" id="KAK8542331.1"/>
    </source>
</evidence>
<reference evidence="1 2" key="1">
    <citation type="journal article" date="2024" name="G3 (Bethesda)">
        <title>Genome assembly of Hibiscus sabdariffa L. provides insights into metabolisms of medicinal natural products.</title>
        <authorList>
            <person name="Kim T."/>
        </authorList>
    </citation>
    <scope>NUCLEOTIDE SEQUENCE [LARGE SCALE GENOMIC DNA]</scope>
    <source>
        <strain evidence="1">TK-2024</strain>
        <tissue evidence="1">Old leaves</tissue>
    </source>
</reference>
<sequence length="111" mass="12778">MHVCKRLAMPFILQDRAWVSKRIPQEIYYKTKIWTTNVSSQALPSISNTIKHQSASKPKLLQLLYNSQMTCPLQNGSTGKVPLTWNKRVGQKRQALYIQSSMAVFCFMRST</sequence>
<gene>
    <name evidence="1" type="ORF">V6N12_014932</name>
</gene>
<evidence type="ECO:0000313" key="2">
    <source>
        <dbReference type="Proteomes" id="UP001472677"/>
    </source>
</evidence>
<proteinExistence type="predicted"/>
<dbReference type="EMBL" id="JBBPBM010000024">
    <property type="protein sequence ID" value="KAK8542331.1"/>
    <property type="molecule type" value="Genomic_DNA"/>
</dbReference>
<keyword evidence="2" id="KW-1185">Reference proteome</keyword>
<dbReference type="Proteomes" id="UP001472677">
    <property type="component" value="Unassembled WGS sequence"/>
</dbReference>